<keyword evidence="3" id="KW-1185">Reference proteome</keyword>
<dbReference type="OrthoDB" id="1270777at2"/>
<evidence type="ECO:0000313" key="2">
    <source>
        <dbReference type="EMBL" id="TDQ79837.1"/>
    </source>
</evidence>
<reference evidence="2 3" key="1">
    <citation type="submission" date="2019-03" db="EMBL/GenBank/DDBJ databases">
        <title>Genomic Encyclopedia of Archaeal and Bacterial Type Strains, Phase II (KMG-II): from individual species to whole genera.</title>
        <authorList>
            <person name="Goeker M."/>
        </authorList>
    </citation>
    <scope>NUCLEOTIDE SEQUENCE [LARGE SCALE GENOMIC DNA]</scope>
    <source>
        <strain evidence="2 3">DSM 28353</strain>
    </source>
</reference>
<protein>
    <submittedName>
        <fullName evidence="2">Uncharacterized protein</fullName>
    </submittedName>
</protein>
<gene>
    <name evidence="2" type="ORF">CLV99_1287</name>
</gene>
<dbReference type="RefSeq" id="WP_133583598.1">
    <property type="nucleotide sequence ID" value="NZ_SNYV01000011.1"/>
</dbReference>
<evidence type="ECO:0000313" key="3">
    <source>
        <dbReference type="Proteomes" id="UP000295292"/>
    </source>
</evidence>
<dbReference type="PROSITE" id="PS51257">
    <property type="entry name" value="PROKAR_LIPOPROTEIN"/>
    <property type="match status" value="1"/>
</dbReference>
<dbReference type="EMBL" id="SNYV01000011">
    <property type="protein sequence ID" value="TDQ79837.1"/>
    <property type="molecule type" value="Genomic_DNA"/>
</dbReference>
<feature type="signal peptide" evidence="1">
    <location>
        <begin position="1"/>
        <end position="20"/>
    </location>
</feature>
<evidence type="ECO:0000256" key="1">
    <source>
        <dbReference type="SAM" id="SignalP"/>
    </source>
</evidence>
<feature type="chain" id="PRO_5020439301" evidence="1">
    <location>
        <begin position="21"/>
        <end position="98"/>
    </location>
</feature>
<name>A0A4R6WLG8_9SPHI</name>
<proteinExistence type="predicted"/>
<comment type="caution">
    <text evidence="2">The sequence shown here is derived from an EMBL/GenBank/DDBJ whole genome shotgun (WGS) entry which is preliminary data.</text>
</comment>
<sequence>MFKKTLYLVPILFLFSCASKQESQNVSWYKDQVIEQLEPQGDSTYRVQIGIMASSFWLTKDSKDFTKHFSLLENSLKNRSHLDIGVENGSNKIVLINK</sequence>
<organism evidence="2 3">
    <name type="scientific">Sphingobacterium yanglingense</name>
    <dbReference type="NCBI Taxonomy" id="1437280"/>
    <lineage>
        <taxon>Bacteria</taxon>
        <taxon>Pseudomonadati</taxon>
        <taxon>Bacteroidota</taxon>
        <taxon>Sphingobacteriia</taxon>
        <taxon>Sphingobacteriales</taxon>
        <taxon>Sphingobacteriaceae</taxon>
        <taxon>Sphingobacterium</taxon>
    </lineage>
</organism>
<dbReference type="Proteomes" id="UP000295292">
    <property type="component" value="Unassembled WGS sequence"/>
</dbReference>
<keyword evidence="1" id="KW-0732">Signal</keyword>
<dbReference type="AlphaFoldDB" id="A0A4R6WLG8"/>
<accession>A0A4R6WLG8</accession>